<evidence type="ECO:0000256" key="2">
    <source>
        <dbReference type="ARBA" id="ARBA00022617"/>
    </source>
</evidence>
<sequence length="187" mass="20475">MISIAFALALMGVQDLPAAADIEPEVTTEVAPAPAPAPEPELERDPVTGELPVDPYEMSNAHAGATPFTGTAMRDAFHGQEGIRRVVDNMVDRAVIDPRISEIFVAHDLVRLRRTLFEQFCHILNAGCDYTGRDMESSHRDLGLQVDDLNVLVENLQAAMADEKVGFAAQNRLLSKLAPMKRDVVTR</sequence>
<keyword evidence="1" id="KW-0813">Transport</keyword>
<comment type="caution">
    <text evidence="5">The sequence shown here is derived from an EMBL/GenBank/DDBJ whole genome shotgun (WGS) entry which is preliminary data.</text>
</comment>
<name>A0ABQ1JEY1_9SPHN</name>
<dbReference type="InterPro" id="IPR001486">
    <property type="entry name" value="Hemoglobin_trunc"/>
</dbReference>
<dbReference type="Gene3D" id="1.10.490.10">
    <property type="entry name" value="Globins"/>
    <property type="match status" value="1"/>
</dbReference>
<evidence type="ECO:0000256" key="1">
    <source>
        <dbReference type="ARBA" id="ARBA00022448"/>
    </source>
</evidence>
<keyword evidence="4" id="KW-0408">Iron</keyword>
<evidence type="ECO:0000256" key="3">
    <source>
        <dbReference type="ARBA" id="ARBA00022723"/>
    </source>
</evidence>
<keyword evidence="3" id="KW-0479">Metal-binding</keyword>
<evidence type="ECO:0000313" key="6">
    <source>
        <dbReference type="Proteomes" id="UP000614261"/>
    </source>
</evidence>
<dbReference type="RefSeq" id="WP_188514341.1">
    <property type="nucleotide sequence ID" value="NZ_BMGD01000003.1"/>
</dbReference>
<dbReference type="InterPro" id="IPR009050">
    <property type="entry name" value="Globin-like_sf"/>
</dbReference>
<gene>
    <name evidence="5" type="ORF">GCM10010833_20920</name>
</gene>
<accession>A0ABQ1JEY1</accession>
<dbReference type="EMBL" id="BMGD01000003">
    <property type="protein sequence ID" value="GGB65532.1"/>
    <property type="molecule type" value="Genomic_DNA"/>
</dbReference>
<dbReference type="Pfam" id="PF01152">
    <property type="entry name" value="Bac_globin"/>
    <property type="match status" value="1"/>
</dbReference>
<evidence type="ECO:0000256" key="4">
    <source>
        <dbReference type="ARBA" id="ARBA00023004"/>
    </source>
</evidence>
<protein>
    <recommendedName>
        <fullName evidence="7">Group 1 truncated hemoglobin</fullName>
    </recommendedName>
</protein>
<dbReference type="InterPro" id="IPR012292">
    <property type="entry name" value="Globin/Proto"/>
</dbReference>
<dbReference type="SUPFAM" id="SSF46458">
    <property type="entry name" value="Globin-like"/>
    <property type="match status" value="1"/>
</dbReference>
<keyword evidence="2" id="KW-0349">Heme</keyword>
<dbReference type="Proteomes" id="UP000614261">
    <property type="component" value="Unassembled WGS sequence"/>
</dbReference>
<dbReference type="CDD" id="cd00454">
    <property type="entry name" value="TrHb1_N"/>
    <property type="match status" value="1"/>
</dbReference>
<evidence type="ECO:0008006" key="7">
    <source>
        <dbReference type="Google" id="ProtNLM"/>
    </source>
</evidence>
<reference evidence="6" key="1">
    <citation type="journal article" date="2019" name="Int. J. Syst. Evol. Microbiol.">
        <title>The Global Catalogue of Microorganisms (GCM) 10K type strain sequencing project: providing services to taxonomists for standard genome sequencing and annotation.</title>
        <authorList>
            <consortium name="The Broad Institute Genomics Platform"/>
            <consortium name="The Broad Institute Genome Sequencing Center for Infectious Disease"/>
            <person name="Wu L."/>
            <person name="Ma J."/>
        </authorList>
    </citation>
    <scope>NUCLEOTIDE SEQUENCE [LARGE SCALE GENOMIC DNA]</scope>
    <source>
        <strain evidence="6">CGMCC 1.12851</strain>
    </source>
</reference>
<proteinExistence type="predicted"/>
<keyword evidence="6" id="KW-1185">Reference proteome</keyword>
<organism evidence="5 6">
    <name type="scientific">Blastomonas aquatica</name>
    <dbReference type="NCBI Taxonomy" id="1510276"/>
    <lineage>
        <taxon>Bacteria</taxon>
        <taxon>Pseudomonadati</taxon>
        <taxon>Pseudomonadota</taxon>
        <taxon>Alphaproteobacteria</taxon>
        <taxon>Sphingomonadales</taxon>
        <taxon>Sphingomonadaceae</taxon>
        <taxon>Blastomonas</taxon>
    </lineage>
</organism>
<evidence type="ECO:0000313" key="5">
    <source>
        <dbReference type="EMBL" id="GGB65532.1"/>
    </source>
</evidence>